<dbReference type="EMBL" id="JABEND010000003">
    <property type="protein sequence ID" value="NNG35664.1"/>
    <property type="molecule type" value="Genomic_DNA"/>
</dbReference>
<comment type="caution">
    <text evidence="5">The sequence shown here is derived from an EMBL/GenBank/DDBJ whole genome shotgun (WGS) entry which is preliminary data.</text>
</comment>
<protein>
    <submittedName>
        <fullName evidence="5">Glycosyltransferase</fullName>
    </submittedName>
</protein>
<proteinExistence type="predicted"/>
<reference evidence="5 6" key="1">
    <citation type="submission" date="2020-05" db="EMBL/GenBank/DDBJ databases">
        <title>Nakamurella sp. DB0629 isolated from air conditioner.</title>
        <authorList>
            <person name="Kim D.H."/>
            <person name="Kim D.-U."/>
        </authorList>
    </citation>
    <scope>NUCLEOTIDE SEQUENCE [LARGE SCALE GENOMIC DNA]</scope>
    <source>
        <strain evidence="5 6">DB0629</strain>
    </source>
</reference>
<dbReference type="PANTHER" id="PTHR45947">
    <property type="entry name" value="SULFOQUINOVOSYL TRANSFERASE SQD2"/>
    <property type="match status" value="1"/>
</dbReference>
<sequence length="405" mass="43048">MTAPAVALVSMHTSPADLPGSGDAGGMNVVELAQAQALAALGQPVELITRRQDPAAPDVLELAPGVRLRHLTAGPPQPLPKSEIDNYLDDFTAGLAALDGYRLYHSHHWMSGMAALPVARRRGVPHVQSFHSVAAPIGSPLGRGEPPESERRIAGEALLAKDSDLVVAISAAEARTVIERCGADPDRVSIVQPGVDLELFRPRRPGEKCWPLPAGRAAGDAGYLLFAGRIQPLKGPDLAIEALAGVPPEIRPLLVIAGDVAADFAGYAEELRALVDRLGLTDDVVFGGSLSRAELAHALRCATMMLVPSHSETFGLVALEAAASGVPVIAASAGGLREAVVHLETGQLIDSREPTAWADTISSLLRNRKRLERMGIVARVHARRFRWDEVGVRLLSIYRELVERA</sequence>
<dbReference type="InterPro" id="IPR028098">
    <property type="entry name" value="Glyco_trans_4-like_N"/>
</dbReference>
<feature type="domain" description="Glycosyltransferase subfamily 4-like N-terminal" evidence="4">
    <location>
        <begin position="25"/>
        <end position="194"/>
    </location>
</feature>
<keyword evidence="6" id="KW-1185">Reference proteome</keyword>
<dbReference type="InterPro" id="IPR001296">
    <property type="entry name" value="Glyco_trans_1"/>
</dbReference>
<organism evidence="5 6">
    <name type="scientific">Nakamurella aerolata</name>
    <dbReference type="NCBI Taxonomy" id="1656892"/>
    <lineage>
        <taxon>Bacteria</taxon>
        <taxon>Bacillati</taxon>
        <taxon>Actinomycetota</taxon>
        <taxon>Actinomycetes</taxon>
        <taxon>Nakamurellales</taxon>
        <taxon>Nakamurellaceae</taxon>
        <taxon>Nakamurella</taxon>
    </lineage>
</organism>
<dbReference type="RefSeq" id="WP_171199319.1">
    <property type="nucleotide sequence ID" value="NZ_JABEND010000003.1"/>
</dbReference>
<evidence type="ECO:0000313" key="5">
    <source>
        <dbReference type="EMBL" id="NNG35664.1"/>
    </source>
</evidence>
<dbReference type="GO" id="GO:0016757">
    <property type="term" value="F:glycosyltransferase activity"/>
    <property type="evidence" value="ECO:0007669"/>
    <property type="project" value="UniProtKB-KW"/>
</dbReference>
<name>A0A849A3S2_9ACTN</name>
<dbReference type="PANTHER" id="PTHR45947:SF3">
    <property type="entry name" value="SULFOQUINOVOSYL TRANSFERASE SQD2"/>
    <property type="match status" value="1"/>
</dbReference>
<feature type="domain" description="Glycosyl transferase family 1" evidence="3">
    <location>
        <begin position="219"/>
        <end position="378"/>
    </location>
</feature>
<dbReference type="GO" id="GO:1901137">
    <property type="term" value="P:carbohydrate derivative biosynthetic process"/>
    <property type="evidence" value="ECO:0007669"/>
    <property type="project" value="UniProtKB-ARBA"/>
</dbReference>
<dbReference type="Pfam" id="PF13579">
    <property type="entry name" value="Glyco_trans_4_4"/>
    <property type="match status" value="1"/>
</dbReference>
<dbReference type="SUPFAM" id="SSF53756">
    <property type="entry name" value="UDP-Glycosyltransferase/glycogen phosphorylase"/>
    <property type="match status" value="1"/>
</dbReference>
<evidence type="ECO:0000259" key="3">
    <source>
        <dbReference type="Pfam" id="PF00534"/>
    </source>
</evidence>
<evidence type="ECO:0000259" key="4">
    <source>
        <dbReference type="Pfam" id="PF13579"/>
    </source>
</evidence>
<dbReference type="Pfam" id="PF00534">
    <property type="entry name" value="Glycos_transf_1"/>
    <property type="match status" value="1"/>
</dbReference>
<evidence type="ECO:0000256" key="1">
    <source>
        <dbReference type="ARBA" id="ARBA00022676"/>
    </source>
</evidence>
<dbReference type="InterPro" id="IPR050194">
    <property type="entry name" value="Glycosyltransferase_grp1"/>
</dbReference>
<dbReference type="Gene3D" id="3.40.50.2000">
    <property type="entry name" value="Glycogen Phosphorylase B"/>
    <property type="match status" value="2"/>
</dbReference>
<evidence type="ECO:0000256" key="2">
    <source>
        <dbReference type="ARBA" id="ARBA00022679"/>
    </source>
</evidence>
<accession>A0A849A3S2</accession>
<dbReference type="AlphaFoldDB" id="A0A849A3S2"/>
<gene>
    <name evidence="5" type="ORF">HKD39_08040</name>
</gene>
<keyword evidence="1" id="KW-0328">Glycosyltransferase</keyword>
<keyword evidence="2 5" id="KW-0808">Transferase</keyword>
<dbReference type="Proteomes" id="UP000562984">
    <property type="component" value="Unassembled WGS sequence"/>
</dbReference>
<evidence type="ECO:0000313" key="6">
    <source>
        <dbReference type="Proteomes" id="UP000562984"/>
    </source>
</evidence>